<dbReference type="EMBL" id="JAAMPC010000255">
    <property type="protein sequence ID" value="KAG2243162.1"/>
    <property type="molecule type" value="Genomic_DNA"/>
</dbReference>
<keyword evidence="2" id="KW-1185">Reference proteome</keyword>
<sequence length="173" mass="18984">MSQVLESPVLDGLLAGVSQQAGVDSPNMMRSMLQQFTQNPQIMNTVQQIAQQVDGREIENMMSGEGGGFDLSRMVQQMMPLVSRAFSQGGPSLQPALQQADGHQPSQANVQPMMQMIEQSNPPEEVFRAMVENAAMSQEDLADVLCSDEALAHEYAELLRRDLEGRVQDNHGP</sequence>
<dbReference type="OrthoDB" id="267397at2759"/>
<proteinExistence type="predicted"/>
<dbReference type="GO" id="GO:0071818">
    <property type="term" value="C:BAT3 complex"/>
    <property type="evidence" value="ECO:0007669"/>
    <property type="project" value="TreeGrafter"/>
</dbReference>
<dbReference type="PANTHER" id="PTHR15204">
    <property type="entry name" value="LARGE PROLINE-RICH PROTEIN BAG6"/>
    <property type="match status" value="1"/>
</dbReference>
<dbReference type="PANTHER" id="PTHR15204:SF5">
    <property type="entry name" value="LARGE PROLINE-RICH PROTEIN BAG6 ISOFORM X1"/>
    <property type="match status" value="1"/>
</dbReference>
<accession>A0A8X7P2P4</accession>
<evidence type="ECO:0000313" key="2">
    <source>
        <dbReference type="Proteomes" id="UP000886595"/>
    </source>
</evidence>
<dbReference type="AlphaFoldDB" id="A0A8X7P2P4"/>
<dbReference type="Proteomes" id="UP000886595">
    <property type="component" value="Unassembled WGS sequence"/>
</dbReference>
<gene>
    <name evidence="1" type="ORF">Bca52824_095006</name>
</gene>
<name>A0A8X7P2P4_BRACI</name>
<organism evidence="1 2">
    <name type="scientific">Brassica carinata</name>
    <name type="common">Ethiopian mustard</name>
    <name type="synonym">Abyssinian cabbage</name>
    <dbReference type="NCBI Taxonomy" id="52824"/>
    <lineage>
        <taxon>Eukaryota</taxon>
        <taxon>Viridiplantae</taxon>
        <taxon>Streptophyta</taxon>
        <taxon>Embryophyta</taxon>
        <taxon>Tracheophyta</taxon>
        <taxon>Spermatophyta</taxon>
        <taxon>Magnoliopsida</taxon>
        <taxon>eudicotyledons</taxon>
        <taxon>Gunneridae</taxon>
        <taxon>Pentapetalae</taxon>
        <taxon>rosids</taxon>
        <taxon>malvids</taxon>
        <taxon>Brassicales</taxon>
        <taxon>Brassicaceae</taxon>
        <taxon>Brassiceae</taxon>
        <taxon>Brassica</taxon>
    </lineage>
</organism>
<comment type="caution">
    <text evidence="1">The sequence shown here is derived from an EMBL/GenBank/DDBJ whole genome shotgun (WGS) entry which is preliminary data.</text>
</comment>
<reference evidence="1 2" key="1">
    <citation type="submission" date="2020-02" db="EMBL/GenBank/DDBJ databases">
        <authorList>
            <person name="Ma Q."/>
            <person name="Huang Y."/>
            <person name="Song X."/>
            <person name="Pei D."/>
        </authorList>
    </citation>
    <scope>NUCLEOTIDE SEQUENCE [LARGE SCALE GENOMIC DNA]</scope>
    <source>
        <strain evidence="1">Sxm20200214</strain>
        <tissue evidence="1">Leaf</tissue>
    </source>
</reference>
<protein>
    <submittedName>
        <fullName evidence="1">Uncharacterized protein</fullName>
    </submittedName>
</protein>
<dbReference type="GO" id="GO:0031593">
    <property type="term" value="F:polyubiquitin modification-dependent protein binding"/>
    <property type="evidence" value="ECO:0007669"/>
    <property type="project" value="TreeGrafter"/>
</dbReference>
<dbReference type="GO" id="GO:0036503">
    <property type="term" value="P:ERAD pathway"/>
    <property type="evidence" value="ECO:0007669"/>
    <property type="project" value="TreeGrafter"/>
</dbReference>
<evidence type="ECO:0000313" key="1">
    <source>
        <dbReference type="EMBL" id="KAG2243162.1"/>
    </source>
</evidence>
<dbReference type="GO" id="GO:0051787">
    <property type="term" value="F:misfolded protein binding"/>
    <property type="evidence" value="ECO:0007669"/>
    <property type="project" value="TreeGrafter"/>
</dbReference>